<dbReference type="AlphaFoldDB" id="A0A8D8S0R8"/>
<name>A0A8D8S0R8_9HEMI</name>
<protein>
    <submittedName>
        <fullName evidence="1">Uncharacterized protein</fullName>
    </submittedName>
</protein>
<dbReference type="EMBL" id="HBUF01195173">
    <property type="protein sequence ID" value="CAG6659776.1"/>
    <property type="molecule type" value="Transcribed_RNA"/>
</dbReference>
<proteinExistence type="predicted"/>
<reference evidence="1" key="1">
    <citation type="submission" date="2021-05" db="EMBL/GenBank/DDBJ databases">
        <authorList>
            <person name="Alioto T."/>
            <person name="Alioto T."/>
            <person name="Gomez Garrido J."/>
        </authorList>
    </citation>
    <scope>NUCLEOTIDE SEQUENCE</scope>
</reference>
<evidence type="ECO:0000313" key="1">
    <source>
        <dbReference type="EMBL" id="CAG6659776.1"/>
    </source>
</evidence>
<accession>A0A8D8S0R8</accession>
<organism evidence="1">
    <name type="scientific">Cacopsylla melanoneura</name>
    <dbReference type="NCBI Taxonomy" id="428564"/>
    <lineage>
        <taxon>Eukaryota</taxon>
        <taxon>Metazoa</taxon>
        <taxon>Ecdysozoa</taxon>
        <taxon>Arthropoda</taxon>
        <taxon>Hexapoda</taxon>
        <taxon>Insecta</taxon>
        <taxon>Pterygota</taxon>
        <taxon>Neoptera</taxon>
        <taxon>Paraneoptera</taxon>
        <taxon>Hemiptera</taxon>
        <taxon>Sternorrhyncha</taxon>
        <taxon>Psylloidea</taxon>
        <taxon>Psyllidae</taxon>
        <taxon>Psyllinae</taxon>
        <taxon>Cacopsylla</taxon>
    </lineage>
</organism>
<sequence length="123" mass="14067">MPSSGFRNFHSVPVQKHNFYSILGFRVHKARLFRYVKKEKKKKHVFLNWKLCKLRNPGVGVSVDTPTNFVPLGVNHLNRGALFKISLVILNDDVEVLCQRLGNREFLVPTGLSKFRAISSVAF</sequence>